<dbReference type="Pfam" id="PF01713">
    <property type="entry name" value="Smr"/>
    <property type="match status" value="1"/>
</dbReference>
<dbReference type="Proteomes" id="UP001196509">
    <property type="component" value="Unassembled WGS sequence"/>
</dbReference>
<protein>
    <submittedName>
        <fullName evidence="3">Smr/MutS family protein</fullName>
    </submittedName>
</protein>
<dbReference type="InterPro" id="IPR036063">
    <property type="entry name" value="Smr_dom_sf"/>
</dbReference>
<organism evidence="3 4">
    <name type="scientific">Flavimaribacter sediminis</name>
    <dbReference type="NCBI Taxonomy" id="2865987"/>
    <lineage>
        <taxon>Bacteria</taxon>
        <taxon>Pseudomonadati</taxon>
        <taxon>Pseudomonadota</taxon>
        <taxon>Alphaproteobacteria</taxon>
        <taxon>Hyphomicrobiales</taxon>
        <taxon>Rhizobiaceae</taxon>
        <taxon>Flavimaribacter</taxon>
    </lineage>
</organism>
<keyword evidence="4" id="KW-1185">Reference proteome</keyword>
<evidence type="ECO:0000313" key="4">
    <source>
        <dbReference type="Proteomes" id="UP001196509"/>
    </source>
</evidence>
<name>A0AAE2ZLC3_9HYPH</name>
<proteinExistence type="predicted"/>
<gene>
    <name evidence="3" type="ORF">K1W69_14160</name>
</gene>
<feature type="region of interest" description="Disordered" evidence="1">
    <location>
        <begin position="28"/>
        <end position="70"/>
    </location>
</feature>
<dbReference type="AlphaFoldDB" id="A0AAE2ZLC3"/>
<evidence type="ECO:0000256" key="1">
    <source>
        <dbReference type="SAM" id="MobiDB-lite"/>
    </source>
</evidence>
<dbReference type="SUPFAM" id="SSF160443">
    <property type="entry name" value="SMR domain-like"/>
    <property type="match status" value="1"/>
</dbReference>
<dbReference type="PROSITE" id="PS50828">
    <property type="entry name" value="SMR"/>
    <property type="match status" value="1"/>
</dbReference>
<dbReference type="InterPro" id="IPR002625">
    <property type="entry name" value="Smr_dom"/>
</dbReference>
<dbReference type="Gene3D" id="3.30.1370.110">
    <property type="match status" value="1"/>
</dbReference>
<dbReference type="EMBL" id="JAICBX010000002">
    <property type="protein sequence ID" value="MBW8638336.1"/>
    <property type="molecule type" value="Genomic_DNA"/>
</dbReference>
<accession>A0AAE2ZLC3</accession>
<dbReference type="RefSeq" id="WP_220228969.1">
    <property type="nucleotide sequence ID" value="NZ_JAICBX010000002.1"/>
</dbReference>
<evidence type="ECO:0000313" key="3">
    <source>
        <dbReference type="EMBL" id="MBW8638336.1"/>
    </source>
</evidence>
<sequence length="179" mass="19769">MARDRKSSLSDEDRVLWNRVARTVRAYPGKSVADVANEPEAAPATPRKKASAPMRASSAVQPPHSPDLQPIDRSVYRKLSRGRVPIEATIDLHGLTQSQAHHLLRRFLHDAREKGLRHVLVITGKGRSNDGDGILRRVVPLWLTMPEFAGLASGVQPAARGHGGEGALYIRLKRKEKSR</sequence>
<dbReference type="PANTHER" id="PTHR35562:SF2">
    <property type="entry name" value="DNA ENDONUCLEASE SMRA-RELATED"/>
    <property type="match status" value="1"/>
</dbReference>
<dbReference type="SMART" id="SM00463">
    <property type="entry name" value="SMR"/>
    <property type="match status" value="1"/>
</dbReference>
<reference evidence="3" key="1">
    <citation type="submission" date="2021-08" db="EMBL/GenBank/DDBJ databases">
        <title>Hoeflea bacterium WL0058 sp. nov., isolated from the sediment.</title>
        <authorList>
            <person name="Wang L."/>
            <person name="Zhang D."/>
        </authorList>
    </citation>
    <scope>NUCLEOTIDE SEQUENCE</scope>
    <source>
        <strain evidence="3">WL0058</strain>
    </source>
</reference>
<evidence type="ECO:0000259" key="2">
    <source>
        <dbReference type="PROSITE" id="PS50828"/>
    </source>
</evidence>
<feature type="domain" description="Smr" evidence="2">
    <location>
        <begin position="90"/>
        <end position="173"/>
    </location>
</feature>
<dbReference type="PANTHER" id="PTHR35562">
    <property type="entry name" value="DNA ENDONUCLEASE SMRA-RELATED"/>
    <property type="match status" value="1"/>
</dbReference>
<comment type="caution">
    <text evidence="3">The sequence shown here is derived from an EMBL/GenBank/DDBJ whole genome shotgun (WGS) entry which is preliminary data.</text>
</comment>